<evidence type="ECO:0000313" key="5">
    <source>
        <dbReference type="Proteomes" id="UP001430848"/>
    </source>
</evidence>
<feature type="compositionally biased region" description="Acidic residues" evidence="3">
    <location>
        <begin position="109"/>
        <end position="118"/>
    </location>
</feature>
<keyword evidence="2" id="KW-0413">Isomerase</keyword>
<dbReference type="SUPFAM" id="SSF54506">
    <property type="entry name" value="Diaminopimelate epimerase-like"/>
    <property type="match status" value="2"/>
</dbReference>
<evidence type="ECO:0000256" key="2">
    <source>
        <dbReference type="ARBA" id="ARBA00023235"/>
    </source>
</evidence>
<dbReference type="Pfam" id="PF04303">
    <property type="entry name" value="PrpF"/>
    <property type="match status" value="1"/>
</dbReference>
<name>A0ABR1NQ07_DIAER</name>
<dbReference type="PANTHER" id="PTHR43709">
    <property type="entry name" value="ACONITATE ISOMERASE-RELATED"/>
    <property type="match status" value="1"/>
</dbReference>
<proteinExistence type="inferred from homology"/>
<keyword evidence="5" id="KW-1185">Reference proteome</keyword>
<dbReference type="Proteomes" id="UP001430848">
    <property type="component" value="Unassembled WGS sequence"/>
</dbReference>
<feature type="compositionally biased region" description="Low complexity" evidence="3">
    <location>
        <begin position="119"/>
        <end position="134"/>
    </location>
</feature>
<gene>
    <name evidence="4" type="ORF">SLS63_012923</name>
</gene>
<accession>A0ABR1NQ07</accession>
<reference evidence="4 5" key="1">
    <citation type="submission" date="2024-02" db="EMBL/GenBank/DDBJ databases">
        <title>De novo assembly and annotation of 12 fungi associated with fruit tree decline syndrome in Ontario, Canada.</title>
        <authorList>
            <person name="Sulman M."/>
            <person name="Ellouze W."/>
            <person name="Ilyukhin E."/>
        </authorList>
    </citation>
    <scope>NUCLEOTIDE SEQUENCE [LARGE SCALE GENOMIC DNA]</scope>
    <source>
        <strain evidence="4 5">M169</strain>
    </source>
</reference>
<protein>
    <recommendedName>
        <fullName evidence="6">DUF453-domain-containing protein</fullName>
    </recommendedName>
</protein>
<evidence type="ECO:0000256" key="3">
    <source>
        <dbReference type="SAM" id="MobiDB-lite"/>
    </source>
</evidence>
<dbReference type="PANTHER" id="PTHR43709:SF2">
    <property type="entry name" value="DUF453 DOMAIN PROTEIN (AFU_ORTHOLOGUE AFUA_6G00360)"/>
    <property type="match status" value="1"/>
</dbReference>
<dbReference type="Pfam" id="PF07173">
    <property type="entry name" value="GRDP-like"/>
    <property type="match status" value="2"/>
</dbReference>
<comment type="similarity">
    <text evidence="1">Belongs to the PrpF family.</text>
</comment>
<feature type="region of interest" description="Disordered" evidence="3">
    <location>
        <begin position="109"/>
        <end position="139"/>
    </location>
</feature>
<feature type="compositionally biased region" description="Polar residues" evidence="3">
    <location>
        <begin position="20"/>
        <end position="31"/>
    </location>
</feature>
<dbReference type="InterPro" id="IPR007400">
    <property type="entry name" value="PrpF-like"/>
</dbReference>
<sequence length="1197" mass="129280">MPSLFKSKAKSNGESKDDTPSQPTHRPNGSLNEAPPAYAAAQPVQNPPDVVDITAAFSSLNISPTPQDPTVDTCLAHLKLLYALQSLKEDVGYTDGLWDIWDSRADGPDSDIDTELPEDLLPPSAADAPDLSASKGEKDRIAPSDIQKIRLSKIREKRWALFVARAVDRYEAWWNVFPKTMLREADMNDQSGAKYHHFVDETSYLRWTQDMLPPLDVLMVWHAHMLNPRAYLEDTLRCGLSSLWATGMPWGVISSAIDTDFNYDVSAETKAAWVASTGRNWENADDATTKHIKCPACQISIEHPWTTCGAGEASKTPAFGGLVGSGYGDGQFKRPCPSCGIQIDKELLSVAKFTKDAQSLVVNSVPMPGTILDPIKGSPEPVPTDMRGPNFPRTFPNRMIASKLISQIAGLIQPGSTPRPTMENVRDKIEEVLRDGVALREIEGRPTYGRGRIFTAAKICVRKMMSRYWENFSPFALDLSGAVMRQGVFTGKMYQIDWLHSPACRETMTRLIKKYERFISLMADNPTRTCVPTLDVDLAWHTHQLSPSAYYEYTTARTTKFIDHDDKIDEDKLSDCFAWTVKAYQAKYSVVYSECTCWYCETIRSTHINTVSRVLGVSDQDKAAENFHASGQAQFCPPDKSAHISSHNAVRAAPDVSSAKERLTAYARDRKYRQLELNYEKARRRAEKKGRKLPPRDQYYDHWGYSYFMYSPFIYPMYFTPCMYYGWDPGYVSSGGCEGWASCAAGSCSGGVAAGACGGAGGCGGAGAGGACGGGGGGGCGGGGGGGCGGGGGGGGGCGASVLNRLSRPVGKSQPQQTTRLASIGSPSARMFSSLRKQNSLPAAYYRGGTSRAVFFRQEDLPKNRDEWAQPFLGVIGSPDPNGRQLDGMGGGISSLSKICVVGRSPREDADVDYTFVSLGIKDAHVDYSSNCGNMSSAVGPFAVDSGMVEAPQEVECEDFTVRIHNTNTGKIIHAKFPVADGEAVAHGDFSIDGVSGTAAPVRLDFMRPAGSRTGKLLPTGSVTDTFEGVETTCIDVANPCCFVLASDLGVDGQITPQEIEDHPTLTDTLDKIRRQVGVRMGLAASTEEVPGSVPKIAIISPNADSGESIVARAMSVGQPHRAIPVTVALALAAASKLPGSTVSKCMSVQPGEAGLVIHHASGTLHVDAKYDGAGELERATVFRTARRLMEGRISWK</sequence>
<feature type="compositionally biased region" description="Low complexity" evidence="3">
    <location>
        <begin position="34"/>
        <end position="46"/>
    </location>
</feature>
<dbReference type="EMBL" id="JAKNSF020000156">
    <property type="protein sequence ID" value="KAK7710606.1"/>
    <property type="molecule type" value="Genomic_DNA"/>
</dbReference>
<comment type="caution">
    <text evidence="4">The sequence shown here is derived from an EMBL/GenBank/DDBJ whole genome shotgun (WGS) entry which is preliminary data.</text>
</comment>
<evidence type="ECO:0008006" key="6">
    <source>
        <dbReference type="Google" id="ProtNLM"/>
    </source>
</evidence>
<evidence type="ECO:0000256" key="1">
    <source>
        <dbReference type="ARBA" id="ARBA00007673"/>
    </source>
</evidence>
<evidence type="ECO:0000313" key="4">
    <source>
        <dbReference type="EMBL" id="KAK7710606.1"/>
    </source>
</evidence>
<dbReference type="Gene3D" id="3.10.310.10">
    <property type="entry name" value="Diaminopimelate Epimerase, Chain A, domain 1"/>
    <property type="match status" value="2"/>
</dbReference>
<feature type="region of interest" description="Disordered" evidence="3">
    <location>
        <begin position="1"/>
        <end position="46"/>
    </location>
</feature>
<dbReference type="InterPro" id="IPR009836">
    <property type="entry name" value="GRDP-like"/>
</dbReference>
<organism evidence="4 5">
    <name type="scientific">Diaporthe eres</name>
    <name type="common">Phomopsis oblonga</name>
    <dbReference type="NCBI Taxonomy" id="83184"/>
    <lineage>
        <taxon>Eukaryota</taxon>
        <taxon>Fungi</taxon>
        <taxon>Dikarya</taxon>
        <taxon>Ascomycota</taxon>
        <taxon>Pezizomycotina</taxon>
        <taxon>Sordariomycetes</taxon>
        <taxon>Sordariomycetidae</taxon>
        <taxon>Diaporthales</taxon>
        <taxon>Diaporthaceae</taxon>
        <taxon>Diaporthe</taxon>
        <taxon>Diaporthe eres species complex</taxon>
    </lineage>
</organism>